<keyword evidence="8" id="KW-0493">Microtubule</keyword>
<dbReference type="GO" id="GO:0005524">
    <property type="term" value="F:ATP binding"/>
    <property type="evidence" value="ECO:0007669"/>
    <property type="project" value="UniProtKB-KW"/>
</dbReference>
<evidence type="ECO:0000256" key="22">
    <source>
        <dbReference type="SAM" id="MobiDB-lite"/>
    </source>
</evidence>
<dbReference type="GO" id="GO:0005819">
    <property type="term" value="C:spindle"/>
    <property type="evidence" value="ECO:0007669"/>
    <property type="project" value="UniProtKB-SubCell"/>
</dbReference>
<keyword evidence="25" id="KW-1185">Reference proteome</keyword>
<evidence type="ECO:0000256" key="20">
    <source>
        <dbReference type="ARBA" id="ARBA00073209"/>
    </source>
</evidence>
<feature type="domain" description="Kinesin-like protein Kif23 Arf6-interacting" evidence="23">
    <location>
        <begin position="432"/>
        <end position="532"/>
    </location>
</feature>
<name>A0A669D095_ORENI</name>
<evidence type="ECO:0000256" key="9">
    <source>
        <dbReference type="ARBA" id="ARBA00022741"/>
    </source>
</evidence>
<evidence type="ECO:0000313" key="24">
    <source>
        <dbReference type="Ensembl" id="ENSONIP00000053192.1"/>
    </source>
</evidence>
<keyword evidence="10" id="KW-0498">Mitosis</keyword>
<evidence type="ECO:0000256" key="11">
    <source>
        <dbReference type="ARBA" id="ARBA00022840"/>
    </source>
</evidence>
<reference evidence="24" key="3">
    <citation type="submission" date="2025-09" db="UniProtKB">
        <authorList>
            <consortium name="Ensembl"/>
        </authorList>
    </citation>
    <scope>IDENTIFICATION</scope>
</reference>
<evidence type="ECO:0000256" key="19">
    <source>
        <dbReference type="ARBA" id="ARBA00066079"/>
    </source>
</evidence>
<proteinExistence type="predicted"/>
<evidence type="ECO:0000256" key="12">
    <source>
        <dbReference type="ARBA" id="ARBA00022843"/>
    </source>
</evidence>
<evidence type="ECO:0000256" key="16">
    <source>
        <dbReference type="ARBA" id="ARBA00023242"/>
    </source>
</evidence>
<evidence type="ECO:0000259" key="23">
    <source>
        <dbReference type="Pfam" id="PF16540"/>
    </source>
</evidence>
<keyword evidence="13 21" id="KW-0175">Coiled coil</keyword>
<dbReference type="Proteomes" id="UP000005207">
    <property type="component" value="Linkage group LG7"/>
</dbReference>
<evidence type="ECO:0000256" key="1">
    <source>
        <dbReference type="ARBA" id="ARBA00004123"/>
    </source>
</evidence>
<evidence type="ECO:0000256" key="21">
    <source>
        <dbReference type="SAM" id="Coils"/>
    </source>
</evidence>
<dbReference type="GO" id="GO:0005874">
    <property type="term" value="C:microtubule"/>
    <property type="evidence" value="ECO:0007669"/>
    <property type="project" value="UniProtKB-KW"/>
</dbReference>
<keyword evidence="17" id="KW-0131">Cell cycle</keyword>
<accession>A0A669D095</accession>
<keyword evidence="6" id="KW-0597">Phosphoprotein</keyword>
<keyword evidence="11" id="KW-0067">ATP-binding</keyword>
<dbReference type="GO" id="GO:0051301">
    <property type="term" value="P:cell division"/>
    <property type="evidence" value="ECO:0007669"/>
    <property type="project" value="UniProtKB-KW"/>
</dbReference>
<dbReference type="InterPro" id="IPR032384">
    <property type="entry name" value="Kif23_Arf-bd"/>
</dbReference>
<reference evidence="24" key="2">
    <citation type="submission" date="2025-08" db="UniProtKB">
        <authorList>
            <consortium name="Ensembl"/>
        </authorList>
    </citation>
    <scope>IDENTIFICATION</scope>
</reference>
<protein>
    <recommendedName>
        <fullName evidence="20">Kinesin-like protein KIF23</fullName>
    </recommendedName>
</protein>
<dbReference type="Gene3D" id="2.60.40.4330">
    <property type="entry name" value="Kinesin-like protein Kif23, Arf6-interacting domain"/>
    <property type="match status" value="1"/>
</dbReference>
<dbReference type="Pfam" id="PF16540">
    <property type="entry name" value="MKLP1_Arf_bdg"/>
    <property type="match status" value="1"/>
</dbReference>
<keyword evidence="4" id="KW-0963">Cytoplasm</keyword>
<comment type="function">
    <text evidence="18">Component of the centralspindlin complex that serves as a microtubule-dependent and Rho-mediated signaling required for the myosin contractile ring formation during the cell cycle cytokinesis. Essential for cytokinesis in Rho-mediated signaling. Required for the localization of ECT2 to the central spindle. Plus-end-directed motor enzyme that moves antiparallel microtubules in vitro.</text>
</comment>
<comment type="subcellular location">
    <subcellularLocation>
        <location evidence="2">Cytoplasm</location>
        <location evidence="2">Cytoskeleton</location>
        <location evidence="2">Spindle</location>
    </subcellularLocation>
    <subcellularLocation>
        <location evidence="3">Midbody</location>
        <location evidence="3">Midbody ring</location>
    </subcellularLocation>
    <subcellularLocation>
        <location evidence="1">Nucleus</location>
    </subcellularLocation>
</comment>
<dbReference type="GeneTree" id="ENSGT00940000155837"/>
<dbReference type="InterPro" id="IPR038105">
    <property type="entry name" value="Kif23_Arf-bd_sf"/>
</dbReference>
<evidence type="ECO:0000256" key="5">
    <source>
        <dbReference type="ARBA" id="ARBA00022499"/>
    </source>
</evidence>
<keyword evidence="5" id="KW-1017">Isopeptide bond</keyword>
<dbReference type="Ensembl" id="ENSONIT00000077076.1">
    <property type="protein sequence ID" value="ENSONIP00000053192.1"/>
    <property type="gene ID" value="ENSONIG00000040865.1"/>
</dbReference>
<evidence type="ECO:0000256" key="14">
    <source>
        <dbReference type="ARBA" id="ARBA00023175"/>
    </source>
</evidence>
<dbReference type="InParanoid" id="A0A669D095"/>
<feature type="compositionally biased region" description="Polar residues" evidence="22">
    <location>
        <begin position="533"/>
        <end position="544"/>
    </location>
</feature>
<feature type="coiled-coil region" evidence="21">
    <location>
        <begin position="292"/>
        <end position="319"/>
    </location>
</feature>
<keyword evidence="15" id="KW-0206">Cytoskeleton</keyword>
<evidence type="ECO:0000256" key="4">
    <source>
        <dbReference type="ARBA" id="ARBA00022490"/>
    </source>
</evidence>
<organism evidence="24 25">
    <name type="scientific">Oreochromis niloticus</name>
    <name type="common">Nile tilapia</name>
    <name type="synonym">Tilapia nilotica</name>
    <dbReference type="NCBI Taxonomy" id="8128"/>
    <lineage>
        <taxon>Eukaryota</taxon>
        <taxon>Metazoa</taxon>
        <taxon>Chordata</taxon>
        <taxon>Craniata</taxon>
        <taxon>Vertebrata</taxon>
        <taxon>Euteleostomi</taxon>
        <taxon>Actinopterygii</taxon>
        <taxon>Neopterygii</taxon>
        <taxon>Teleostei</taxon>
        <taxon>Neoteleostei</taxon>
        <taxon>Acanthomorphata</taxon>
        <taxon>Ovalentaria</taxon>
        <taxon>Cichlomorphae</taxon>
        <taxon>Cichliformes</taxon>
        <taxon>Cichlidae</taxon>
        <taxon>African cichlids</taxon>
        <taxon>Pseudocrenilabrinae</taxon>
        <taxon>Oreochromini</taxon>
        <taxon>Oreochromis</taxon>
    </lineage>
</organism>
<feature type="region of interest" description="Disordered" evidence="22">
    <location>
        <begin position="399"/>
        <end position="456"/>
    </location>
</feature>
<feature type="region of interest" description="Disordered" evidence="22">
    <location>
        <begin position="27"/>
        <end position="47"/>
    </location>
</feature>
<evidence type="ECO:0000256" key="3">
    <source>
        <dbReference type="ARBA" id="ARBA00004476"/>
    </source>
</evidence>
<sequence length="562" mass="63666">MVPRYNDERSVSTGLYYICCRQAILKGKTPHRPPPKNPSSNQTDPVGVSVPEFLKVNSANSTDVNLIDSSGWKKNSSGGVFKPRVEWEAVLEVAELKMLRFSLRVTKMAKNRNEYIRQTAQVELFGGSKITHLFKNYFDGERKVRMVVCLLMQFAEMTQEVEVTRPVDRPICGATPGRHHRNQAFKDELPLRLEEHSGPIDPDMPAAANPLILSLPSLPSCELTDPHDDITLPRLTEALKNRQRIKQMLIEECSKTANMIKSVLQELDTGLISKDNFIQEQNGKLLEKDKIIQGNKAEIERLEKKSKMQEHKIDILQKTTKIFEDDKRSLQHELGTREQRLQRELSEKRRMEQRLHGVISDTQFKWEKECERRVNALQLEMQNKLWVKDEKLKQLKAIVTESKTPGRPEPPPQDRLPPKRSASPSPVPTTTPVRPLHRRSRSAGGEKWVDHKPSSSMDLGTVLQPVIPNAIQVSAPSEKALSKCDRYVLTHQEVASDGEIQTKLIKGEVIKTRGGGQAVQFTDIETLKQELTTVPSRAAKSSASHGAEVERRHSKLDRRGSA</sequence>
<keyword evidence="14" id="KW-0505">Motor protein</keyword>
<dbReference type="FunFam" id="2.60.40.4330:FF:000001">
    <property type="entry name" value="Kinesin-like protein"/>
    <property type="match status" value="1"/>
</dbReference>
<dbReference type="AlphaFoldDB" id="A0A669D095"/>
<dbReference type="GO" id="GO:0090543">
    <property type="term" value="C:Flemming body"/>
    <property type="evidence" value="ECO:0007669"/>
    <property type="project" value="UniProtKB-SubCell"/>
</dbReference>
<evidence type="ECO:0000256" key="2">
    <source>
        <dbReference type="ARBA" id="ARBA00004186"/>
    </source>
</evidence>
<evidence type="ECO:0000256" key="17">
    <source>
        <dbReference type="ARBA" id="ARBA00023306"/>
    </source>
</evidence>
<evidence type="ECO:0000313" key="25">
    <source>
        <dbReference type="Proteomes" id="UP000005207"/>
    </source>
</evidence>
<evidence type="ECO:0000256" key="6">
    <source>
        <dbReference type="ARBA" id="ARBA00022553"/>
    </source>
</evidence>
<evidence type="ECO:0000256" key="8">
    <source>
        <dbReference type="ARBA" id="ARBA00022701"/>
    </source>
</evidence>
<keyword evidence="7" id="KW-0132">Cell division</keyword>
<evidence type="ECO:0000256" key="7">
    <source>
        <dbReference type="ARBA" id="ARBA00022618"/>
    </source>
</evidence>
<feature type="region of interest" description="Disordered" evidence="22">
    <location>
        <begin position="533"/>
        <end position="562"/>
    </location>
</feature>
<keyword evidence="9" id="KW-0547">Nucleotide-binding</keyword>
<dbReference type="GO" id="GO:0005634">
    <property type="term" value="C:nucleus"/>
    <property type="evidence" value="ECO:0007669"/>
    <property type="project" value="UniProtKB-SubCell"/>
</dbReference>
<reference evidence="25" key="1">
    <citation type="submission" date="2012-01" db="EMBL/GenBank/DDBJ databases">
        <title>The Genome Sequence of Oreochromis niloticus (Nile Tilapia).</title>
        <authorList>
            <consortium name="Broad Institute Genome Assembly Team"/>
            <consortium name="Broad Institute Sequencing Platform"/>
            <person name="Di Palma F."/>
            <person name="Johnson J."/>
            <person name="Lander E.S."/>
            <person name="Lindblad-Toh K."/>
        </authorList>
    </citation>
    <scope>NUCLEOTIDE SEQUENCE [LARGE SCALE GENOMIC DNA]</scope>
</reference>
<feature type="compositionally biased region" description="Low complexity" evidence="22">
    <location>
        <begin position="419"/>
        <end position="434"/>
    </location>
</feature>
<comment type="subunit">
    <text evidence="19">Heterotetramer of two molecules each of RACGAP1 and KIF23. Found in the centralspindlin complex. Interacts with RACGAP1; the interaction is direct. Interacts with ECT2 and PRC1. Interacts with ANXA11 during cytokinesis. Interacts with BIRC6/bruce and USP8/UBPY. Interacts with ARF6, forming heterodimers and heterotetramers.</text>
</comment>
<keyword evidence="16" id="KW-0539">Nucleus</keyword>
<keyword evidence="12" id="KW-0832">Ubl conjugation</keyword>
<evidence type="ECO:0000256" key="18">
    <source>
        <dbReference type="ARBA" id="ARBA00058317"/>
    </source>
</evidence>
<evidence type="ECO:0000256" key="10">
    <source>
        <dbReference type="ARBA" id="ARBA00022776"/>
    </source>
</evidence>
<evidence type="ECO:0000256" key="15">
    <source>
        <dbReference type="ARBA" id="ARBA00023212"/>
    </source>
</evidence>
<dbReference type="OMA" id="GRHHRNQ"/>
<feature type="compositionally biased region" description="Basic and acidic residues" evidence="22">
    <location>
        <begin position="547"/>
        <end position="562"/>
    </location>
</feature>
<evidence type="ECO:0000256" key="13">
    <source>
        <dbReference type="ARBA" id="ARBA00023054"/>
    </source>
</evidence>